<dbReference type="SUPFAM" id="SSF53474">
    <property type="entry name" value="alpha/beta-Hydrolases"/>
    <property type="match status" value="1"/>
</dbReference>
<gene>
    <name evidence="2" type="ORF">TH66_04945</name>
</gene>
<dbReference type="InterPro" id="IPR010427">
    <property type="entry name" value="DUF1023"/>
</dbReference>
<protein>
    <recommendedName>
        <fullName evidence="1">DUF1023 domain-containing protein</fullName>
    </recommendedName>
</protein>
<dbReference type="InterPro" id="IPR029058">
    <property type="entry name" value="AB_hydrolase_fold"/>
</dbReference>
<dbReference type="Proteomes" id="UP000070659">
    <property type="component" value="Unassembled WGS sequence"/>
</dbReference>
<evidence type="ECO:0000313" key="2">
    <source>
        <dbReference type="EMBL" id="KWX05084.1"/>
    </source>
</evidence>
<dbReference type="Gene3D" id="1.20.1260.20">
    <property type="entry name" value="PPE superfamily"/>
    <property type="match status" value="1"/>
</dbReference>
<dbReference type="InterPro" id="IPR038332">
    <property type="entry name" value="PPE_sf"/>
</dbReference>
<dbReference type="PATRIC" id="fig|1469144.8.peg.4620"/>
<dbReference type="RefSeq" id="WP_067068716.1">
    <property type="nucleotide sequence ID" value="NZ_JYIJ01000013.1"/>
</dbReference>
<dbReference type="EMBL" id="JYIJ01000013">
    <property type="protein sequence ID" value="KWX05084.1"/>
    <property type="molecule type" value="Genomic_DNA"/>
</dbReference>
<proteinExistence type="predicted"/>
<feature type="domain" description="DUF1023" evidence="1">
    <location>
        <begin position="293"/>
        <end position="476"/>
    </location>
</feature>
<name>A0A132N4R4_9ACTN</name>
<organism evidence="2 3">
    <name type="scientific">Carbonactinospora thermoautotrophica</name>
    <dbReference type="NCBI Taxonomy" id="1469144"/>
    <lineage>
        <taxon>Bacteria</taxon>
        <taxon>Bacillati</taxon>
        <taxon>Actinomycetota</taxon>
        <taxon>Actinomycetes</taxon>
        <taxon>Kitasatosporales</taxon>
        <taxon>Carbonactinosporaceae</taxon>
        <taxon>Carbonactinospora</taxon>
    </lineage>
</organism>
<evidence type="ECO:0000313" key="3">
    <source>
        <dbReference type="Proteomes" id="UP000070659"/>
    </source>
</evidence>
<accession>A0A132N4R4</accession>
<reference evidence="2 3" key="1">
    <citation type="submission" date="2015-02" db="EMBL/GenBank/DDBJ databases">
        <title>Physiological reanalysis, assessment of diazotrophy, and genome sequences of multiple isolates of Streptomyces thermoautotrophicus.</title>
        <authorList>
            <person name="MacKellar D.C."/>
            <person name="Lieber L."/>
            <person name="Norman J."/>
            <person name="Bolger A."/>
            <person name="Tobin C."/>
            <person name="Murray J.W."/>
            <person name="Prell J."/>
        </authorList>
    </citation>
    <scope>NUCLEOTIDE SEQUENCE [LARGE SCALE GENOMIC DNA]</scope>
    <source>
        <strain evidence="2 3">UBT1</strain>
    </source>
</reference>
<dbReference type="Pfam" id="PF06259">
    <property type="entry name" value="Abhydrolase_8"/>
    <property type="match status" value="1"/>
</dbReference>
<evidence type="ECO:0000259" key="1">
    <source>
        <dbReference type="Pfam" id="PF06259"/>
    </source>
</evidence>
<dbReference type="AlphaFoldDB" id="A0A132N4R4"/>
<sequence>MVSLPELRDAQPEAFSAAADAWRALAEQARARSDELGKHSRSLSGAWEGPAHRAATAQLDRVGGDLRAGADRMLEAARILADHAARVAEAKSMLQRALQAAAGTPLRIGDDGSVSWPPMPATGSPADLQARAEEIARGIQAALQLANAADQEASARLAALVPAASALLAGPGGLVPPDQIPPKGTDPKKVKQWWDSLTPEQQRYVIDHYPGLIGNLDGIPCVVRDEANRAVLAREKQRIEDRIRHLQAKGDRSDAENRELADLKDKLNGINAIEKRLQAIGPGKKPAFLLGFDTQGRGHAIVAVGNPDEADNVVTSVPGTGSRLGTISGDLHRADMLVKSAEKAAHTEKTAAIAWFGYDAPQEVFEPGLKWPPVYNGDATDQKYALNARDALDRFQDGLRVTHEGPRSHNTVIGHSYGSTVVGFTARDKGLDADDVIFLGSPGVGVDHARDLGIDPDHVWSSTAKNDPIQYSPSLDPRDIGDGQDDLIHGANPSKPEFGGRVFESAPGDPIVRWEENDWGVPVPQFSAKAHSQYWDPYSPSLQKMGEIIAGTAQ</sequence>
<comment type="caution">
    <text evidence="2">The sequence shown here is derived from an EMBL/GenBank/DDBJ whole genome shotgun (WGS) entry which is preliminary data.</text>
</comment>
<dbReference type="ESTHER" id="9actn-a0a132n4r4">
    <property type="family name" value="Duf_1023"/>
</dbReference>